<name>A0AAW0BBS5_9AGAR</name>
<sequence>MHVILSTNFMVHLVETLPPLPCVSVGNWKLQKAVIESELSRTFTAATWLHDAHIFGDMTDSQYTRLRNTLHRYRQNLRWLTSPFHRCPTELLVRILKYATPVVEIDASFVQPNPPLPLLYCPQISVLSVLSRKFHALVKQHPELLSNIRLRRRINCPHHPATIPRDISNLLALTGAWPLDILVEVPDPGNYSPPIPLAVSLSICPLMEQLRTRPWRSFAFIGPSYVAAPLFLARDQFPMVAPRITSVHLSRVTTIAKFLEMASSSAIPLYSLSISAVDAWELPNFNDPPHQLPLTVQHLRIRGSSRTVLLVLQTAVHVPSITVSLVSGVDSRTGNWQIAGNAPATHVLQARIALPNLTSFHFADEDYWGHVGPDLFNWFDAPALTEFTFDWTKSTTYFSIDYHNSLVQFHTRNPQIHTVYMFNLPPETEALSVILPHCNFRRFTDRLPPLEHIDWRHQTYRMDSDSEEDSDSDTLSVASNGIVNECTCLLRYNYCDCHNEVYRRLPRIRQDITWSDEVYF</sequence>
<dbReference type="AlphaFoldDB" id="A0AAW0BBS5"/>
<reference evidence="2 3" key="1">
    <citation type="submission" date="2024-01" db="EMBL/GenBank/DDBJ databases">
        <title>A draft genome for a cacao thread blight-causing isolate of Paramarasmius palmivorus.</title>
        <authorList>
            <person name="Baruah I.K."/>
            <person name="Bukari Y."/>
            <person name="Amoako-Attah I."/>
            <person name="Meinhardt L.W."/>
            <person name="Bailey B.A."/>
            <person name="Cohen S.P."/>
        </authorList>
    </citation>
    <scope>NUCLEOTIDE SEQUENCE [LARGE SCALE GENOMIC DNA]</scope>
    <source>
        <strain evidence="2 3">GH-12</strain>
    </source>
</reference>
<dbReference type="Proteomes" id="UP001383192">
    <property type="component" value="Unassembled WGS sequence"/>
</dbReference>
<keyword evidence="1" id="KW-0732">Signal</keyword>
<keyword evidence="3" id="KW-1185">Reference proteome</keyword>
<organism evidence="2 3">
    <name type="scientific">Paramarasmius palmivorus</name>
    <dbReference type="NCBI Taxonomy" id="297713"/>
    <lineage>
        <taxon>Eukaryota</taxon>
        <taxon>Fungi</taxon>
        <taxon>Dikarya</taxon>
        <taxon>Basidiomycota</taxon>
        <taxon>Agaricomycotina</taxon>
        <taxon>Agaricomycetes</taxon>
        <taxon>Agaricomycetidae</taxon>
        <taxon>Agaricales</taxon>
        <taxon>Marasmiineae</taxon>
        <taxon>Marasmiaceae</taxon>
        <taxon>Paramarasmius</taxon>
    </lineage>
</organism>
<evidence type="ECO:0008006" key="4">
    <source>
        <dbReference type="Google" id="ProtNLM"/>
    </source>
</evidence>
<evidence type="ECO:0000313" key="3">
    <source>
        <dbReference type="Proteomes" id="UP001383192"/>
    </source>
</evidence>
<feature type="chain" id="PRO_5044001654" description="F-box domain-containing protein" evidence="1">
    <location>
        <begin position="17"/>
        <end position="520"/>
    </location>
</feature>
<dbReference type="EMBL" id="JAYKXP010000140">
    <property type="protein sequence ID" value="KAK7023417.1"/>
    <property type="molecule type" value="Genomic_DNA"/>
</dbReference>
<proteinExistence type="predicted"/>
<feature type="signal peptide" evidence="1">
    <location>
        <begin position="1"/>
        <end position="16"/>
    </location>
</feature>
<gene>
    <name evidence="2" type="ORF">VNI00_016775</name>
</gene>
<evidence type="ECO:0000256" key="1">
    <source>
        <dbReference type="SAM" id="SignalP"/>
    </source>
</evidence>
<accession>A0AAW0BBS5</accession>
<protein>
    <recommendedName>
        <fullName evidence="4">F-box domain-containing protein</fullName>
    </recommendedName>
</protein>
<comment type="caution">
    <text evidence="2">The sequence shown here is derived from an EMBL/GenBank/DDBJ whole genome shotgun (WGS) entry which is preliminary data.</text>
</comment>
<evidence type="ECO:0000313" key="2">
    <source>
        <dbReference type="EMBL" id="KAK7023417.1"/>
    </source>
</evidence>